<feature type="compositionally biased region" description="Polar residues" evidence="1">
    <location>
        <begin position="510"/>
        <end position="542"/>
    </location>
</feature>
<dbReference type="GeneID" id="6076760"/>
<feature type="compositionally biased region" description="Low complexity" evidence="1">
    <location>
        <begin position="164"/>
        <end position="174"/>
    </location>
</feature>
<reference evidence="3 4" key="1">
    <citation type="journal article" date="2008" name="Nature">
        <title>The genome of Laccaria bicolor provides insights into mycorrhizal symbiosis.</title>
        <authorList>
            <person name="Martin F."/>
            <person name="Aerts A."/>
            <person name="Ahren D."/>
            <person name="Brun A."/>
            <person name="Danchin E.G.J."/>
            <person name="Duchaussoy F."/>
            <person name="Gibon J."/>
            <person name="Kohler A."/>
            <person name="Lindquist E."/>
            <person name="Pereda V."/>
            <person name="Salamov A."/>
            <person name="Shapiro H.J."/>
            <person name="Wuyts J."/>
            <person name="Blaudez D."/>
            <person name="Buee M."/>
            <person name="Brokstein P."/>
            <person name="Canbaeck B."/>
            <person name="Cohen D."/>
            <person name="Courty P.E."/>
            <person name="Coutinho P.M."/>
            <person name="Delaruelle C."/>
            <person name="Detter J.C."/>
            <person name="Deveau A."/>
            <person name="DiFazio S."/>
            <person name="Duplessis S."/>
            <person name="Fraissinet-Tachet L."/>
            <person name="Lucic E."/>
            <person name="Frey-Klett P."/>
            <person name="Fourrey C."/>
            <person name="Feussner I."/>
            <person name="Gay G."/>
            <person name="Grimwood J."/>
            <person name="Hoegger P.J."/>
            <person name="Jain P."/>
            <person name="Kilaru S."/>
            <person name="Labbe J."/>
            <person name="Lin Y.C."/>
            <person name="Legue V."/>
            <person name="Le Tacon F."/>
            <person name="Marmeisse R."/>
            <person name="Melayah D."/>
            <person name="Montanini B."/>
            <person name="Muratet M."/>
            <person name="Nehls U."/>
            <person name="Niculita-Hirzel H."/>
            <person name="Oudot-Le Secq M.P."/>
            <person name="Peter M."/>
            <person name="Quesneville H."/>
            <person name="Rajashekar B."/>
            <person name="Reich M."/>
            <person name="Rouhier N."/>
            <person name="Schmutz J."/>
            <person name="Yin T."/>
            <person name="Chalot M."/>
            <person name="Henrissat B."/>
            <person name="Kuees U."/>
            <person name="Lucas S."/>
            <person name="Van de Peer Y."/>
            <person name="Podila G.K."/>
            <person name="Polle A."/>
            <person name="Pukkila P.J."/>
            <person name="Richardson P.M."/>
            <person name="Rouze P."/>
            <person name="Sanders I.R."/>
            <person name="Stajich J.E."/>
            <person name="Tunlid A."/>
            <person name="Tuskan G."/>
            <person name="Grigoriev I.V."/>
        </authorList>
    </citation>
    <scope>NUCLEOTIDE SEQUENCE [LARGE SCALE GENOMIC DNA]</scope>
    <source>
        <strain evidence="4">S238N-H82 / ATCC MYA-4686</strain>
    </source>
</reference>
<dbReference type="OrthoDB" id="3245083at2759"/>
<keyword evidence="2" id="KW-0812">Transmembrane</keyword>
<evidence type="ECO:0000256" key="1">
    <source>
        <dbReference type="SAM" id="MobiDB-lite"/>
    </source>
</evidence>
<dbReference type="AlphaFoldDB" id="B0DB60"/>
<feature type="region of interest" description="Disordered" evidence="1">
    <location>
        <begin position="319"/>
        <end position="366"/>
    </location>
</feature>
<feature type="transmembrane region" description="Helical" evidence="2">
    <location>
        <begin position="372"/>
        <end position="394"/>
    </location>
</feature>
<dbReference type="RefSeq" id="XP_001881403.1">
    <property type="nucleotide sequence ID" value="XM_001881368.1"/>
</dbReference>
<gene>
    <name evidence="3" type="ORF">LACBIDRAFT_297900</name>
</gene>
<accession>B0DB60</accession>
<feature type="region of interest" description="Disordered" evidence="1">
    <location>
        <begin position="136"/>
        <end position="179"/>
    </location>
</feature>
<keyword evidence="4" id="KW-1185">Reference proteome</keyword>
<evidence type="ECO:0000313" key="3">
    <source>
        <dbReference type="EMBL" id="EDR08333.1"/>
    </source>
</evidence>
<dbReference type="EMBL" id="DS547102">
    <property type="protein sequence ID" value="EDR08333.1"/>
    <property type="molecule type" value="Genomic_DNA"/>
</dbReference>
<dbReference type="InParanoid" id="B0DB60"/>
<evidence type="ECO:0000256" key="2">
    <source>
        <dbReference type="SAM" id="Phobius"/>
    </source>
</evidence>
<feature type="compositionally biased region" description="Low complexity" evidence="1">
    <location>
        <begin position="139"/>
        <end position="157"/>
    </location>
</feature>
<keyword evidence="2" id="KW-0472">Membrane</keyword>
<feature type="compositionally biased region" description="Polar residues" evidence="1">
    <location>
        <begin position="340"/>
        <end position="359"/>
    </location>
</feature>
<feature type="region of interest" description="Disordered" evidence="1">
    <location>
        <begin position="494"/>
        <end position="562"/>
    </location>
</feature>
<feature type="compositionally biased region" description="Pro residues" evidence="1">
    <location>
        <begin position="582"/>
        <end position="592"/>
    </location>
</feature>
<feature type="compositionally biased region" description="Basic and acidic residues" evidence="1">
    <location>
        <begin position="593"/>
        <end position="603"/>
    </location>
</feature>
<evidence type="ECO:0000313" key="4">
    <source>
        <dbReference type="Proteomes" id="UP000001194"/>
    </source>
</evidence>
<protein>
    <submittedName>
        <fullName evidence="3">Predicted protein</fullName>
    </submittedName>
</protein>
<feature type="region of interest" description="Disordered" evidence="1">
    <location>
        <begin position="582"/>
        <end position="613"/>
    </location>
</feature>
<dbReference type="KEGG" id="lbc:LACBIDRAFT_297900"/>
<proteinExistence type="predicted"/>
<dbReference type="Proteomes" id="UP000001194">
    <property type="component" value="Unassembled WGS sequence"/>
</dbReference>
<keyword evidence="2" id="KW-1133">Transmembrane helix</keyword>
<dbReference type="HOGENOM" id="CLU_416225_0_0_1"/>
<sequence length="636" mass="67837">MYNPHNRLIAPLALKLLHLSARRQIPETLPVLWHSPSDTDVFGVGDTILAAWTAERAVVSPFFQLCISTEAVEDSVSADVTCGTTVWPVVTSSAEGLYSTSLSAPNVTSTSPVFLQMRDDFGSLARSPVFTLDPIAPFASESGTGSPSSDPSATTAAPEPPPSSSSSSSPSATSQTQNEYFTARKQSDDSLASAITWQSPSSDDVFGSGDTIIGRWQTEKAAVSPSFQLCMSTDAGADTGSADSTCGTTVWPTVTSDAGTYSVSLSAPNITSASHFILRMTDNFGSTAESPVFKLDPNASSASETSTELPSSTAAFMTTSTAASPSSSPPYPASSSNASQIHNGTTPNAAPQISQNPNSEPDVLASRQPPPVAAYAVPLSVVSAIILAAGIMSLRHKQKLKADRLRDAVTANLDPSASVGSFKSADEVGHALNVLSRNELGYSGAPTVPVPVPLFMPVDHRWESESRGSTRRAYPPSLYSWDRESTYTTPNYARSWASNHSRQMSDRPRQTSNHLRQISSHSRQTSNHSNSSNYRPFQQLPPSQLRPYLPPLSTSNRAFFDEGDTGVTGDVLSEYMVPSPILPPGMTVPPPRPPERLHVRVESPGRGPQGTTRRLTEYLQPNPYGVVAENLRFARS</sequence>
<name>B0DB60_LACBS</name>
<organism evidence="4">
    <name type="scientific">Laccaria bicolor (strain S238N-H82 / ATCC MYA-4686)</name>
    <name type="common">Bicoloured deceiver</name>
    <name type="synonym">Laccaria laccata var. bicolor</name>
    <dbReference type="NCBI Taxonomy" id="486041"/>
    <lineage>
        <taxon>Eukaryota</taxon>
        <taxon>Fungi</taxon>
        <taxon>Dikarya</taxon>
        <taxon>Basidiomycota</taxon>
        <taxon>Agaricomycotina</taxon>
        <taxon>Agaricomycetes</taxon>
        <taxon>Agaricomycetidae</taxon>
        <taxon>Agaricales</taxon>
        <taxon>Agaricineae</taxon>
        <taxon>Hydnangiaceae</taxon>
        <taxon>Laccaria</taxon>
    </lineage>
</organism>